<evidence type="ECO:0000256" key="1">
    <source>
        <dbReference type="SAM" id="MobiDB-lite"/>
    </source>
</evidence>
<name>A0A655WMA4_VIBCL</name>
<feature type="region of interest" description="Disordered" evidence="1">
    <location>
        <begin position="1"/>
        <end position="65"/>
    </location>
</feature>
<dbReference type="AlphaFoldDB" id="A0A655WMA4"/>
<evidence type="ECO:0000313" key="3">
    <source>
        <dbReference type="Proteomes" id="UP000041770"/>
    </source>
</evidence>
<dbReference type="Proteomes" id="UP000041770">
    <property type="component" value="Unassembled WGS sequence"/>
</dbReference>
<protein>
    <submittedName>
        <fullName evidence="2">Uncharacterized protein</fullName>
    </submittedName>
</protein>
<evidence type="ECO:0000313" key="2">
    <source>
        <dbReference type="EMBL" id="CSB93530.1"/>
    </source>
</evidence>
<feature type="compositionally biased region" description="Polar residues" evidence="1">
    <location>
        <begin position="1"/>
        <end position="23"/>
    </location>
</feature>
<gene>
    <name evidence="2" type="ORF">ERS013200_00084</name>
</gene>
<sequence length="65" mass="7004">MLISSNSSTSRTLPYTTMPSHSFSSARAANSASINARRSEPPPSISKIRPRPSCSRVSRIKPLSS</sequence>
<feature type="compositionally biased region" description="Low complexity" evidence="1">
    <location>
        <begin position="45"/>
        <end position="56"/>
    </location>
</feature>
<reference evidence="2 3" key="1">
    <citation type="submission" date="2015-07" db="EMBL/GenBank/DDBJ databases">
        <authorList>
            <consortium name="Pathogen Informatics"/>
        </authorList>
    </citation>
    <scope>NUCLEOTIDE SEQUENCE [LARGE SCALE GENOMIC DNA]</scope>
    <source>
        <strain evidence="2 3">A316</strain>
    </source>
</reference>
<dbReference type="EMBL" id="CWQY01000001">
    <property type="protein sequence ID" value="CSB93530.1"/>
    <property type="molecule type" value="Genomic_DNA"/>
</dbReference>
<feature type="compositionally biased region" description="Low complexity" evidence="1">
    <location>
        <begin position="24"/>
        <end position="36"/>
    </location>
</feature>
<proteinExistence type="predicted"/>
<accession>A0A655WMA4</accession>
<organism evidence="2 3">
    <name type="scientific">Vibrio cholerae</name>
    <dbReference type="NCBI Taxonomy" id="666"/>
    <lineage>
        <taxon>Bacteria</taxon>
        <taxon>Pseudomonadati</taxon>
        <taxon>Pseudomonadota</taxon>
        <taxon>Gammaproteobacteria</taxon>
        <taxon>Vibrionales</taxon>
        <taxon>Vibrionaceae</taxon>
        <taxon>Vibrio</taxon>
    </lineage>
</organism>